<feature type="region of interest" description="Disordered" evidence="14">
    <location>
        <begin position="534"/>
        <end position="556"/>
    </location>
</feature>
<name>A0ABR3G127_9AGAR</name>
<evidence type="ECO:0000256" key="2">
    <source>
        <dbReference type="ARBA" id="ARBA00004173"/>
    </source>
</evidence>
<keyword evidence="7" id="KW-0238">DNA-binding</keyword>
<keyword evidence="5 13" id="KW-0689">Ribosomal protein</keyword>
<evidence type="ECO:0000313" key="16">
    <source>
        <dbReference type="EMBL" id="KAL0581550.1"/>
    </source>
</evidence>
<dbReference type="Gene3D" id="2.40.30.10">
    <property type="entry name" value="Translation factors"/>
    <property type="match status" value="1"/>
</dbReference>
<dbReference type="Proteomes" id="UP001465976">
    <property type="component" value="Unassembled WGS sequence"/>
</dbReference>
<dbReference type="Gene3D" id="3.40.1810.10">
    <property type="entry name" value="Transcription factor, MADS-box"/>
    <property type="match status" value="1"/>
</dbReference>
<dbReference type="Gene3D" id="3.30.160.810">
    <property type="match status" value="1"/>
</dbReference>
<feature type="compositionally biased region" description="Acidic residues" evidence="14">
    <location>
        <begin position="95"/>
        <end position="123"/>
    </location>
</feature>
<sequence>MPTNWQRPQRKTGLFKKAYELGVLCSVDIAVIIFDTKPAQSNQSRPQVKLYEYSSALNGKETVKRYLKFSGERDVKGPADFGIKGKGKGGKGGDADGDDDEKDHDDHDEDEDEDEDDEEEEEEKPPASKKRKSISSTTAPNRRNSEPSKPLKKSHAATRGRSSSHHSGSKHAKARKRSPAPSASDILTPTTSASNASRSVSPISLPHPVAIPNISRGPGGQQDAAYNLNYMPTPPSPAPSSYSGGSYGHVAGGSSYPGSSYPPLPGADSLRGEIDVKTYRQMLLEQQQQQYRHQPQARGDGAGAGSSTNFDDLLSIFERMDAPAAPSHGYGYSMHPYAFSPHAPPLPPPGSHPPYPPYSLPQPIASQRHPFALNVNLMQDRDRETDGLGAVWPGAQGRSNSAAAGANWFDHLSAAPSRSLNEDRFERYERKGSLTGIEEDLLAVTYALLWKSLADYKHSGAEYQRMRGLLEEQPLAGPGSLDVIPTDKFPYDALYVNAKTGPLPPAMFRLWGLSQKPIPRFHISVSKKIHGSATNSASAASTSEAGTPQKWHPNSIRTGLIARKRGMTSLWNDQGVRMPVTVLQASIQSIYTPSNLEDCQVTANIVTVRKDQSEYHAVQVAASDKPAKTTTRQMQGHFRKAGVPPKRIVREFPVTPDAHVPVGTTLSAIHFVPGQFVDVVANSIGKGFAGGMKRWGFKGLRASHGVSVSHRKIGATGAHQDPGRVWPGKKMPGRLGGERITTQNLAVVRVDTNLNLVYVRGAVPGIDDAHVLVRDAKKKMVALGQHNQLKGLYEKVLPKGVDDLPFPAGTSEMAKTLPSVIEAPAYRKSPFIAQE</sequence>
<reference evidence="16 17" key="1">
    <citation type="submission" date="2024-02" db="EMBL/GenBank/DDBJ databases">
        <title>A draft genome for the cacao thread blight pathogen Marasmius crinis-equi.</title>
        <authorList>
            <person name="Cohen S.P."/>
            <person name="Baruah I.K."/>
            <person name="Amoako-Attah I."/>
            <person name="Bukari Y."/>
            <person name="Meinhardt L.W."/>
            <person name="Bailey B.A."/>
        </authorList>
    </citation>
    <scope>NUCLEOTIDE SEQUENCE [LARGE SCALE GENOMIC DNA]</scope>
    <source>
        <strain evidence="16 17">GH-76</strain>
    </source>
</reference>
<organism evidence="16 17">
    <name type="scientific">Marasmius crinis-equi</name>
    <dbReference type="NCBI Taxonomy" id="585013"/>
    <lineage>
        <taxon>Eukaryota</taxon>
        <taxon>Fungi</taxon>
        <taxon>Dikarya</taxon>
        <taxon>Basidiomycota</taxon>
        <taxon>Agaricomycotina</taxon>
        <taxon>Agaricomycetes</taxon>
        <taxon>Agaricomycetidae</taxon>
        <taxon>Agaricales</taxon>
        <taxon>Marasmiineae</taxon>
        <taxon>Marasmiaceae</taxon>
        <taxon>Marasmius</taxon>
    </lineage>
</organism>
<dbReference type="HAMAP" id="MF_01325_B">
    <property type="entry name" value="Ribosomal_uL3_B"/>
    <property type="match status" value="1"/>
</dbReference>
<dbReference type="InterPro" id="IPR019926">
    <property type="entry name" value="Ribosomal_uL3_CS"/>
</dbReference>
<evidence type="ECO:0000256" key="4">
    <source>
        <dbReference type="ARBA" id="ARBA00022946"/>
    </source>
</evidence>
<feature type="compositionally biased region" description="Basic residues" evidence="14">
    <location>
        <begin position="150"/>
        <end position="178"/>
    </location>
</feature>
<evidence type="ECO:0000313" key="17">
    <source>
        <dbReference type="Proteomes" id="UP001465976"/>
    </source>
</evidence>
<dbReference type="PROSITE" id="PS50066">
    <property type="entry name" value="MADS_BOX_2"/>
    <property type="match status" value="1"/>
</dbReference>
<evidence type="ECO:0000256" key="9">
    <source>
        <dbReference type="ARBA" id="ARBA00023163"/>
    </source>
</evidence>
<protein>
    <recommendedName>
        <fullName evidence="12">Large ribosomal subunit protein uL3m</fullName>
    </recommendedName>
</protein>
<feature type="compositionally biased region" description="Low complexity" evidence="14">
    <location>
        <begin position="534"/>
        <end position="545"/>
    </location>
</feature>
<evidence type="ECO:0000256" key="12">
    <source>
        <dbReference type="ARBA" id="ARBA00035209"/>
    </source>
</evidence>
<dbReference type="NCBIfam" id="TIGR03625">
    <property type="entry name" value="L3_bact"/>
    <property type="match status" value="1"/>
</dbReference>
<comment type="subcellular location">
    <subcellularLocation>
        <location evidence="2">Mitochondrion</location>
    </subcellularLocation>
    <subcellularLocation>
        <location evidence="1">Nucleus</location>
    </subcellularLocation>
</comment>
<proteinExistence type="inferred from homology"/>
<keyword evidence="11 13" id="KW-0687">Ribonucleoprotein</keyword>
<keyword evidence="10" id="KW-0539">Nucleus</keyword>
<comment type="similarity">
    <text evidence="3 13">Belongs to the universal ribosomal protein uL3 family.</text>
</comment>
<dbReference type="SUPFAM" id="SSF55455">
    <property type="entry name" value="SRF-like"/>
    <property type="match status" value="1"/>
</dbReference>
<evidence type="ECO:0000256" key="14">
    <source>
        <dbReference type="SAM" id="MobiDB-lite"/>
    </source>
</evidence>
<feature type="region of interest" description="Disordered" evidence="14">
    <location>
        <begin position="287"/>
        <end position="307"/>
    </location>
</feature>
<evidence type="ECO:0000256" key="1">
    <source>
        <dbReference type="ARBA" id="ARBA00004123"/>
    </source>
</evidence>
<keyword evidence="17" id="KW-1185">Reference proteome</keyword>
<gene>
    <name evidence="16" type="ORF">V5O48_000479</name>
</gene>
<evidence type="ECO:0000256" key="13">
    <source>
        <dbReference type="RuleBase" id="RU003905"/>
    </source>
</evidence>
<dbReference type="InterPro" id="IPR036879">
    <property type="entry name" value="TF_MADSbox_sf"/>
</dbReference>
<feature type="compositionally biased region" description="Low complexity" evidence="14">
    <location>
        <begin position="287"/>
        <end position="296"/>
    </location>
</feature>
<dbReference type="PANTHER" id="PTHR11229:SF8">
    <property type="entry name" value="LARGE RIBOSOMAL SUBUNIT PROTEIN UL3M"/>
    <property type="match status" value="1"/>
</dbReference>
<evidence type="ECO:0000256" key="7">
    <source>
        <dbReference type="ARBA" id="ARBA00023125"/>
    </source>
</evidence>
<keyword evidence="4" id="KW-0809">Transit peptide</keyword>
<dbReference type="InterPro" id="IPR009000">
    <property type="entry name" value="Transl_B-barrel_sf"/>
</dbReference>
<dbReference type="Pfam" id="PF00319">
    <property type="entry name" value="SRF-TF"/>
    <property type="match status" value="1"/>
</dbReference>
<keyword evidence="9" id="KW-0804">Transcription</keyword>
<evidence type="ECO:0000256" key="11">
    <source>
        <dbReference type="ARBA" id="ARBA00023274"/>
    </source>
</evidence>
<dbReference type="Pfam" id="PF00297">
    <property type="entry name" value="Ribosomal_L3"/>
    <property type="match status" value="1"/>
</dbReference>
<feature type="region of interest" description="Disordered" evidence="14">
    <location>
        <begin position="70"/>
        <end position="245"/>
    </location>
</feature>
<dbReference type="InterPro" id="IPR019927">
    <property type="entry name" value="Ribosomal_uL3_bac/org-type"/>
</dbReference>
<dbReference type="PROSITE" id="PS00474">
    <property type="entry name" value="RIBOSOMAL_L3"/>
    <property type="match status" value="1"/>
</dbReference>
<evidence type="ECO:0000256" key="5">
    <source>
        <dbReference type="ARBA" id="ARBA00022980"/>
    </source>
</evidence>
<dbReference type="InterPro" id="IPR002100">
    <property type="entry name" value="TF_MADSbox"/>
</dbReference>
<evidence type="ECO:0000259" key="15">
    <source>
        <dbReference type="PROSITE" id="PS50066"/>
    </source>
</evidence>
<dbReference type="PANTHER" id="PTHR11229">
    <property type="entry name" value="50S RIBOSOMAL PROTEIN L3"/>
    <property type="match status" value="1"/>
</dbReference>
<dbReference type="EMBL" id="JBAHYK010000008">
    <property type="protein sequence ID" value="KAL0581550.1"/>
    <property type="molecule type" value="Genomic_DNA"/>
</dbReference>
<feature type="domain" description="MADS-box" evidence="15">
    <location>
        <begin position="9"/>
        <end position="37"/>
    </location>
</feature>
<keyword evidence="8" id="KW-0496">Mitochondrion</keyword>
<feature type="compositionally biased region" description="Polar residues" evidence="14">
    <location>
        <begin position="185"/>
        <end position="202"/>
    </location>
</feature>
<evidence type="ECO:0000256" key="6">
    <source>
        <dbReference type="ARBA" id="ARBA00023015"/>
    </source>
</evidence>
<accession>A0ABR3G127</accession>
<evidence type="ECO:0000256" key="10">
    <source>
        <dbReference type="ARBA" id="ARBA00023242"/>
    </source>
</evidence>
<comment type="caution">
    <text evidence="16">The sequence shown here is derived from an EMBL/GenBank/DDBJ whole genome shotgun (WGS) entry which is preliminary data.</text>
</comment>
<dbReference type="InterPro" id="IPR000597">
    <property type="entry name" value="Ribosomal_uL3"/>
</dbReference>
<evidence type="ECO:0000256" key="8">
    <source>
        <dbReference type="ARBA" id="ARBA00023128"/>
    </source>
</evidence>
<dbReference type="SUPFAM" id="SSF50447">
    <property type="entry name" value="Translation proteins"/>
    <property type="match status" value="1"/>
</dbReference>
<dbReference type="PRINTS" id="PR00404">
    <property type="entry name" value="MADSDOMAIN"/>
</dbReference>
<keyword evidence="6" id="KW-0805">Transcription regulation</keyword>
<evidence type="ECO:0000256" key="3">
    <source>
        <dbReference type="ARBA" id="ARBA00006540"/>
    </source>
</evidence>